<evidence type="ECO:0000313" key="10">
    <source>
        <dbReference type="EMBL" id="EQD29175.1"/>
    </source>
</evidence>
<comment type="cofactor">
    <cofactor evidence="1">
        <name>Mg(2+)</name>
        <dbReference type="ChEBI" id="CHEBI:18420"/>
    </cofactor>
</comment>
<dbReference type="InterPro" id="IPR005835">
    <property type="entry name" value="NTP_transferase_dom"/>
</dbReference>
<keyword evidence="4 10" id="KW-0808">Transferase</keyword>
<evidence type="ECO:0000256" key="7">
    <source>
        <dbReference type="ARBA" id="ARBA00022842"/>
    </source>
</evidence>
<dbReference type="Gene3D" id="3.90.550.10">
    <property type="entry name" value="Spore Coat Polysaccharide Biosynthesis Protein SpsA, Chain A"/>
    <property type="match status" value="1"/>
</dbReference>
<dbReference type="SUPFAM" id="SSF53448">
    <property type="entry name" value="Nucleotide-diphospho-sugar transferases"/>
    <property type="match status" value="1"/>
</dbReference>
<organism evidence="10">
    <name type="scientific">mine drainage metagenome</name>
    <dbReference type="NCBI Taxonomy" id="410659"/>
    <lineage>
        <taxon>unclassified sequences</taxon>
        <taxon>metagenomes</taxon>
        <taxon>ecological metagenomes</taxon>
    </lineage>
</organism>
<reference evidence="10" key="1">
    <citation type="submission" date="2013-08" db="EMBL/GenBank/DDBJ databases">
        <authorList>
            <person name="Mendez C."/>
            <person name="Richter M."/>
            <person name="Ferrer M."/>
            <person name="Sanchez J."/>
        </authorList>
    </citation>
    <scope>NUCLEOTIDE SEQUENCE</scope>
</reference>
<comment type="catalytic activity">
    <reaction evidence="8">
        <text>dTTP + alpha-D-glucose 1-phosphate + H(+) = dTDP-alpha-D-glucose + diphosphate</text>
        <dbReference type="Rhea" id="RHEA:15225"/>
        <dbReference type="ChEBI" id="CHEBI:15378"/>
        <dbReference type="ChEBI" id="CHEBI:33019"/>
        <dbReference type="ChEBI" id="CHEBI:37568"/>
        <dbReference type="ChEBI" id="CHEBI:57477"/>
        <dbReference type="ChEBI" id="CHEBI:58601"/>
        <dbReference type="EC" id="2.7.7.24"/>
    </reaction>
</comment>
<feature type="non-terminal residue" evidence="10">
    <location>
        <position position="135"/>
    </location>
</feature>
<keyword evidence="7" id="KW-0460">Magnesium</keyword>
<proteinExistence type="inferred from homology"/>
<keyword evidence="6" id="KW-0479">Metal-binding</keyword>
<reference evidence="10" key="2">
    <citation type="journal article" date="2014" name="ISME J.">
        <title>Microbial stratification in low pH oxic and suboxic macroscopic growths along an acid mine drainage.</title>
        <authorList>
            <person name="Mendez-Garcia C."/>
            <person name="Mesa V."/>
            <person name="Sprenger R.R."/>
            <person name="Richter M."/>
            <person name="Diez M.S."/>
            <person name="Solano J."/>
            <person name="Bargiela R."/>
            <person name="Golyshina O.V."/>
            <person name="Manteca A."/>
            <person name="Ramos J.L."/>
            <person name="Gallego J.R."/>
            <person name="Llorente I."/>
            <person name="Martins Dos Santos V.A."/>
            <person name="Jensen O.N."/>
            <person name="Pelaez A.I."/>
            <person name="Sanchez J."/>
            <person name="Ferrer M."/>
        </authorList>
    </citation>
    <scope>NUCLEOTIDE SEQUENCE</scope>
</reference>
<feature type="domain" description="Nucleotidyl transferase" evidence="9">
    <location>
        <begin position="17"/>
        <end position="101"/>
    </location>
</feature>
<comment type="similarity">
    <text evidence="2">Belongs to the glucose-1-phosphate thymidylyltransferase family.</text>
</comment>
<gene>
    <name evidence="10" type="ORF">B1A_20848</name>
</gene>
<evidence type="ECO:0000259" key="9">
    <source>
        <dbReference type="Pfam" id="PF00483"/>
    </source>
</evidence>
<dbReference type="Pfam" id="PF00483">
    <property type="entry name" value="NTP_transferase"/>
    <property type="match status" value="1"/>
</dbReference>
<comment type="caution">
    <text evidence="10">The sequence shown here is derived from an EMBL/GenBank/DDBJ whole genome shotgun (WGS) entry which is preliminary data.</text>
</comment>
<dbReference type="InterPro" id="IPR005907">
    <property type="entry name" value="G1P_thy_trans_s"/>
</dbReference>
<evidence type="ECO:0000256" key="6">
    <source>
        <dbReference type="ARBA" id="ARBA00022723"/>
    </source>
</evidence>
<evidence type="ECO:0000256" key="8">
    <source>
        <dbReference type="ARBA" id="ARBA00049336"/>
    </source>
</evidence>
<dbReference type="GO" id="GO:0046872">
    <property type="term" value="F:metal ion binding"/>
    <property type="evidence" value="ECO:0007669"/>
    <property type="project" value="UniProtKB-KW"/>
</dbReference>
<evidence type="ECO:0000256" key="4">
    <source>
        <dbReference type="ARBA" id="ARBA00022679"/>
    </source>
</evidence>
<dbReference type="GO" id="GO:0008879">
    <property type="term" value="F:glucose-1-phosphate thymidylyltransferase activity"/>
    <property type="evidence" value="ECO:0007669"/>
    <property type="project" value="UniProtKB-EC"/>
</dbReference>
<dbReference type="PANTHER" id="PTHR43532">
    <property type="entry name" value="GLUCOSE-1-PHOSPHATE THYMIDYLYLTRANSFERASE"/>
    <property type="match status" value="1"/>
</dbReference>
<dbReference type="EC" id="2.7.7.24" evidence="3"/>
<dbReference type="PANTHER" id="PTHR43532:SF1">
    <property type="entry name" value="GLUCOSE-1-PHOSPHATE THYMIDYLYLTRANSFERASE 1"/>
    <property type="match status" value="1"/>
</dbReference>
<protein>
    <recommendedName>
        <fullName evidence="3">glucose-1-phosphate thymidylyltransferase</fullName>
        <ecNumber evidence="3">2.7.7.24</ecNumber>
    </recommendedName>
</protein>
<evidence type="ECO:0000256" key="3">
    <source>
        <dbReference type="ARBA" id="ARBA00012461"/>
    </source>
</evidence>
<keyword evidence="5" id="KW-0548">Nucleotidyltransferase</keyword>
<dbReference type="InterPro" id="IPR029044">
    <property type="entry name" value="Nucleotide-diphossugar_trans"/>
</dbReference>
<dbReference type="AlphaFoldDB" id="T0ZH82"/>
<sequence length="135" mass="13793">MASQVGRAELLALGAVKGLVLSGGKGTRLRPITHTGAKQLVPIANKPVLFYGLEALVEAGIEEIGIVVGDTGDEIRHAVGDGSAFGARVEYIVQDAPRGAGPCGQDLTGVPGRPGLRDVPWGQLHRPAAVGGVVE</sequence>
<dbReference type="EMBL" id="AUZX01015398">
    <property type="protein sequence ID" value="EQD29175.1"/>
    <property type="molecule type" value="Genomic_DNA"/>
</dbReference>
<name>T0ZH82_9ZZZZ</name>
<accession>T0ZH82</accession>
<evidence type="ECO:0000256" key="2">
    <source>
        <dbReference type="ARBA" id="ARBA00010480"/>
    </source>
</evidence>
<evidence type="ECO:0000256" key="5">
    <source>
        <dbReference type="ARBA" id="ARBA00022695"/>
    </source>
</evidence>
<evidence type="ECO:0000256" key="1">
    <source>
        <dbReference type="ARBA" id="ARBA00001946"/>
    </source>
</evidence>